<evidence type="ECO:0000313" key="2">
    <source>
        <dbReference type="EMBL" id="SDM63260.1"/>
    </source>
</evidence>
<dbReference type="OrthoDB" id="8908883at2"/>
<evidence type="ECO:0000256" key="1">
    <source>
        <dbReference type="SAM" id="Phobius"/>
    </source>
</evidence>
<protein>
    <submittedName>
        <fullName evidence="2">Uncharacterized protein</fullName>
    </submittedName>
</protein>
<keyword evidence="1" id="KW-0812">Transmembrane</keyword>
<evidence type="ECO:0000313" key="3">
    <source>
        <dbReference type="Proteomes" id="UP000198552"/>
    </source>
</evidence>
<dbReference type="AlphaFoldDB" id="A0A1G9UTN4"/>
<sequence>MSVLSLLNHLLNFALPALALAMLLVLASHALWRQRAREGGWLRPMVLHFVVGCAVLSGGLVLLGRDGRMLTYAALVLACATSQWLWLRPWRA</sequence>
<gene>
    <name evidence="2" type="ORF">SAMN05428957_1104</name>
</gene>
<feature type="transmembrane region" description="Helical" evidence="1">
    <location>
        <begin position="69"/>
        <end position="87"/>
    </location>
</feature>
<keyword evidence="1" id="KW-0472">Membrane</keyword>
<dbReference type="Proteomes" id="UP000198552">
    <property type="component" value="Unassembled WGS sequence"/>
</dbReference>
<keyword evidence="1" id="KW-1133">Transmembrane helix</keyword>
<accession>A0A1G9UTN4</accession>
<dbReference type="EMBL" id="FNHP01000010">
    <property type="protein sequence ID" value="SDM63260.1"/>
    <property type="molecule type" value="Genomic_DNA"/>
</dbReference>
<dbReference type="RefSeq" id="WP_091571770.1">
    <property type="nucleotide sequence ID" value="NZ_FNHP01000010.1"/>
</dbReference>
<reference evidence="3" key="1">
    <citation type="submission" date="2016-10" db="EMBL/GenBank/DDBJ databases">
        <authorList>
            <person name="Varghese N."/>
            <person name="Submissions S."/>
        </authorList>
    </citation>
    <scope>NUCLEOTIDE SEQUENCE [LARGE SCALE GENOMIC DNA]</scope>
    <source>
        <strain evidence="3">EPL6</strain>
    </source>
</reference>
<feature type="transmembrane region" description="Helical" evidence="1">
    <location>
        <begin position="13"/>
        <end position="32"/>
    </location>
</feature>
<proteinExistence type="predicted"/>
<name>A0A1G9UTN4_9BURK</name>
<feature type="transmembrane region" description="Helical" evidence="1">
    <location>
        <begin position="44"/>
        <end position="63"/>
    </location>
</feature>
<keyword evidence="3" id="KW-1185">Reference proteome</keyword>
<organism evidence="2 3">
    <name type="scientific">Oryzisolibacter propanilivorax</name>
    <dbReference type="NCBI Taxonomy" id="1527607"/>
    <lineage>
        <taxon>Bacteria</taxon>
        <taxon>Pseudomonadati</taxon>
        <taxon>Pseudomonadota</taxon>
        <taxon>Betaproteobacteria</taxon>
        <taxon>Burkholderiales</taxon>
        <taxon>Comamonadaceae</taxon>
        <taxon>Oryzisolibacter</taxon>
    </lineage>
</organism>